<dbReference type="InterPro" id="IPR000524">
    <property type="entry name" value="Tscrpt_reg_HTH_GntR"/>
</dbReference>
<organism evidence="5 6">
    <name type="scientific">Salinihabitans flavidus</name>
    <dbReference type="NCBI Taxonomy" id="569882"/>
    <lineage>
        <taxon>Bacteria</taxon>
        <taxon>Pseudomonadati</taxon>
        <taxon>Pseudomonadota</taxon>
        <taxon>Alphaproteobacteria</taxon>
        <taxon>Rhodobacterales</taxon>
        <taxon>Roseobacteraceae</taxon>
        <taxon>Salinihabitans</taxon>
    </lineage>
</organism>
<dbReference type="EMBL" id="FODS01000018">
    <property type="protein sequence ID" value="SEO98100.1"/>
    <property type="molecule type" value="Genomic_DNA"/>
</dbReference>
<reference evidence="5 6" key="1">
    <citation type="submission" date="2016-10" db="EMBL/GenBank/DDBJ databases">
        <authorList>
            <person name="de Groot N.N."/>
        </authorList>
    </citation>
    <scope>NUCLEOTIDE SEQUENCE [LARGE SCALE GENOMIC DNA]</scope>
    <source>
        <strain evidence="5 6">DSM 27842</strain>
    </source>
</reference>
<gene>
    <name evidence="5" type="ORF">SAMN04490248_11830</name>
</gene>
<dbReference type="GO" id="GO:0003677">
    <property type="term" value="F:DNA binding"/>
    <property type="evidence" value="ECO:0007669"/>
    <property type="project" value="UniProtKB-KW"/>
</dbReference>
<dbReference type="RefSeq" id="WP_093119412.1">
    <property type="nucleotide sequence ID" value="NZ_FODS01000018.1"/>
</dbReference>
<dbReference type="STRING" id="569882.SAMN04490248_11830"/>
<evidence type="ECO:0000256" key="1">
    <source>
        <dbReference type="ARBA" id="ARBA00023015"/>
    </source>
</evidence>
<keyword evidence="1" id="KW-0805">Transcription regulation</keyword>
<evidence type="ECO:0000256" key="3">
    <source>
        <dbReference type="ARBA" id="ARBA00023163"/>
    </source>
</evidence>
<dbReference type="OrthoDB" id="8638122at2"/>
<protein>
    <submittedName>
        <fullName evidence="5">DNA-binding transcriptional regulator, GntR family</fullName>
    </submittedName>
</protein>
<feature type="domain" description="HTH gntR-type" evidence="4">
    <location>
        <begin position="5"/>
        <end position="72"/>
    </location>
</feature>
<keyword evidence="2 5" id="KW-0238">DNA-binding</keyword>
<dbReference type="PANTHER" id="PTHR43537:SF20">
    <property type="entry name" value="HTH-TYPE TRANSCRIPTIONAL REPRESSOR GLAR"/>
    <property type="match status" value="1"/>
</dbReference>
<dbReference type="Pfam" id="PF07729">
    <property type="entry name" value="FCD"/>
    <property type="match status" value="1"/>
</dbReference>
<dbReference type="InterPro" id="IPR036388">
    <property type="entry name" value="WH-like_DNA-bd_sf"/>
</dbReference>
<dbReference type="Gene3D" id="1.10.10.10">
    <property type="entry name" value="Winged helix-like DNA-binding domain superfamily/Winged helix DNA-binding domain"/>
    <property type="match status" value="1"/>
</dbReference>
<dbReference type="SUPFAM" id="SSF46785">
    <property type="entry name" value="Winged helix' DNA-binding domain"/>
    <property type="match status" value="1"/>
</dbReference>
<keyword evidence="3" id="KW-0804">Transcription</keyword>
<evidence type="ECO:0000313" key="5">
    <source>
        <dbReference type="EMBL" id="SEO98100.1"/>
    </source>
</evidence>
<evidence type="ECO:0000313" key="6">
    <source>
        <dbReference type="Proteomes" id="UP000198893"/>
    </source>
</evidence>
<evidence type="ECO:0000256" key="2">
    <source>
        <dbReference type="ARBA" id="ARBA00023125"/>
    </source>
</evidence>
<dbReference type="InterPro" id="IPR008920">
    <property type="entry name" value="TF_FadR/GntR_C"/>
</dbReference>
<dbReference type="Gene3D" id="1.20.120.530">
    <property type="entry name" value="GntR ligand-binding domain-like"/>
    <property type="match status" value="1"/>
</dbReference>
<evidence type="ECO:0000259" key="4">
    <source>
        <dbReference type="PROSITE" id="PS50949"/>
    </source>
</evidence>
<dbReference type="InterPro" id="IPR011711">
    <property type="entry name" value="GntR_C"/>
</dbReference>
<accession>A0A1H8U4A0</accession>
<dbReference type="PROSITE" id="PS50949">
    <property type="entry name" value="HTH_GNTR"/>
    <property type="match status" value="1"/>
</dbReference>
<proteinExistence type="predicted"/>
<sequence length="244" mass="26856">MTTRRSTSESVYDRLRAMILAADLPAGTTLRPSALRDDYGFGLTPLREALKRLQSEYLVTAQFNHGFRVADTTLPELEEIGQARAMLDTEMLLTAMRQGGEDWEGAVVAAHYQLGKLAPPDMATDAETLAAWETRHSAFHTALTSACTSVWLNRMADFLSAQMRRYHSNILADLQRAAARDPALVAPADRILGDVMGLDHHSRLMEAALARDPAPAARLMREHVDLAARAYIGLQRLLTQSSAA</sequence>
<keyword evidence="6" id="KW-1185">Reference proteome</keyword>
<name>A0A1H8U4A0_9RHOB</name>
<dbReference type="InterPro" id="IPR036390">
    <property type="entry name" value="WH_DNA-bd_sf"/>
</dbReference>
<dbReference type="Pfam" id="PF00392">
    <property type="entry name" value="GntR"/>
    <property type="match status" value="1"/>
</dbReference>
<dbReference type="SMART" id="SM00895">
    <property type="entry name" value="FCD"/>
    <property type="match status" value="1"/>
</dbReference>
<dbReference type="SUPFAM" id="SSF48008">
    <property type="entry name" value="GntR ligand-binding domain-like"/>
    <property type="match status" value="1"/>
</dbReference>
<dbReference type="AlphaFoldDB" id="A0A1H8U4A0"/>
<dbReference type="PANTHER" id="PTHR43537">
    <property type="entry name" value="TRANSCRIPTIONAL REGULATOR, GNTR FAMILY"/>
    <property type="match status" value="1"/>
</dbReference>
<dbReference type="Proteomes" id="UP000198893">
    <property type="component" value="Unassembled WGS sequence"/>
</dbReference>
<dbReference type="SMART" id="SM00345">
    <property type="entry name" value="HTH_GNTR"/>
    <property type="match status" value="1"/>
</dbReference>
<dbReference type="GO" id="GO:0003700">
    <property type="term" value="F:DNA-binding transcription factor activity"/>
    <property type="evidence" value="ECO:0007669"/>
    <property type="project" value="InterPro"/>
</dbReference>